<dbReference type="Proteomes" id="UP000521922">
    <property type="component" value="Unassembled WGS sequence"/>
</dbReference>
<feature type="transmembrane region" description="Helical" evidence="1">
    <location>
        <begin position="64"/>
        <end position="83"/>
    </location>
</feature>
<evidence type="ECO:0000313" key="3">
    <source>
        <dbReference type="Proteomes" id="UP000521922"/>
    </source>
</evidence>
<dbReference type="AlphaFoldDB" id="A0A7Y9DR84"/>
<name>A0A7Y9DR84_9ACTN</name>
<dbReference type="RefSeq" id="WP_179755760.1">
    <property type="nucleotide sequence ID" value="NZ_BAAAGN010000008.1"/>
</dbReference>
<comment type="caution">
    <text evidence="2">The sequence shown here is derived from an EMBL/GenBank/DDBJ whole genome shotgun (WGS) entry which is preliminary data.</text>
</comment>
<evidence type="ECO:0000256" key="1">
    <source>
        <dbReference type="SAM" id="Phobius"/>
    </source>
</evidence>
<accession>A0A7Y9DR84</accession>
<keyword evidence="3" id="KW-1185">Reference proteome</keyword>
<protein>
    <submittedName>
        <fullName evidence="2">Uncharacterized protein</fullName>
    </submittedName>
</protein>
<dbReference type="EMBL" id="JACCBB010000001">
    <property type="protein sequence ID" value="NYD24991.1"/>
    <property type="molecule type" value="Genomic_DNA"/>
</dbReference>
<organism evidence="2 3">
    <name type="scientific">Kineococcus aurantiacus</name>
    <dbReference type="NCBI Taxonomy" id="37633"/>
    <lineage>
        <taxon>Bacteria</taxon>
        <taxon>Bacillati</taxon>
        <taxon>Actinomycetota</taxon>
        <taxon>Actinomycetes</taxon>
        <taxon>Kineosporiales</taxon>
        <taxon>Kineosporiaceae</taxon>
        <taxon>Kineococcus</taxon>
    </lineage>
</organism>
<keyword evidence="1" id="KW-1133">Transmembrane helix</keyword>
<keyword evidence="1" id="KW-0812">Transmembrane</keyword>
<gene>
    <name evidence="2" type="ORF">BJ968_004531</name>
</gene>
<reference evidence="2 3" key="1">
    <citation type="submission" date="2020-07" db="EMBL/GenBank/DDBJ databases">
        <title>Sequencing the genomes of 1000 actinobacteria strains.</title>
        <authorList>
            <person name="Klenk H.-P."/>
        </authorList>
    </citation>
    <scope>NUCLEOTIDE SEQUENCE [LARGE SCALE GENOMIC DNA]</scope>
    <source>
        <strain evidence="2 3">DSM 7487</strain>
    </source>
</reference>
<proteinExistence type="predicted"/>
<keyword evidence="1" id="KW-0472">Membrane</keyword>
<evidence type="ECO:0000313" key="2">
    <source>
        <dbReference type="EMBL" id="NYD24991.1"/>
    </source>
</evidence>
<feature type="transmembrane region" description="Helical" evidence="1">
    <location>
        <begin position="40"/>
        <end position="57"/>
    </location>
</feature>
<sequence length="96" mass="10349">MIWMLWLVPAAVFAALSAWSHVRAASERASWETDPARRGWPRAFDFAALLFTVMAGVASADSSLPFWAVLAIILVTAVVPYQVTAAVMKRRGGGAS</sequence>